<evidence type="ECO:0000256" key="3">
    <source>
        <dbReference type="ARBA" id="ARBA00022454"/>
    </source>
</evidence>
<keyword evidence="5" id="KW-0175">Coiled coil</keyword>
<dbReference type="EMBL" id="CM003604">
    <property type="protein sequence ID" value="KYP75528.1"/>
    <property type="molecule type" value="Genomic_DNA"/>
</dbReference>
<dbReference type="Pfam" id="PF00249">
    <property type="entry name" value="Myb_DNA-binding"/>
    <property type="match status" value="1"/>
</dbReference>
<feature type="domain" description="Myb-like" evidence="10">
    <location>
        <begin position="5"/>
        <end position="55"/>
    </location>
</feature>
<evidence type="ECO:0000256" key="4">
    <source>
        <dbReference type="ARBA" id="ARBA00023015"/>
    </source>
</evidence>
<keyword evidence="4" id="KW-0805">Transcription regulation</keyword>
<dbReference type="OMA" id="CCICAQM"/>
<gene>
    <name evidence="12" type="ORF">KK1_008267</name>
</gene>
<evidence type="ECO:0000256" key="8">
    <source>
        <dbReference type="ARBA" id="ARBA00023242"/>
    </source>
</evidence>
<dbReference type="Proteomes" id="UP000075243">
    <property type="component" value="Chromosome 2"/>
</dbReference>
<protein>
    <recommendedName>
        <fullName evidence="9">MYB transcription factor</fullName>
    </recommendedName>
</protein>
<accession>A0A151U8C5</accession>
<dbReference type="Gramene" id="C.cajan_08024.t">
    <property type="protein sequence ID" value="C.cajan_08024.t.cds1"/>
    <property type="gene ID" value="C.cajan_08024"/>
</dbReference>
<dbReference type="PANTHER" id="PTHR46267">
    <property type="entry name" value="SINGLE MYB HISTONE 4"/>
    <property type="match status" value="1"/>
</dbReference>
<reference evidence="12 13" key="1">
    <citation type="journal article" date="2012" name="Nat. Biotechnol.">
        <title>Draft genome sequence of pigeonpea (Cajanus cajan), an orphan legume crop of resource-poor farmers.</title>
        <authorList>
            <person name="Varshney R.K."/>
            <person name="Chen W."/>
            <person name="Li Y."/>
            <person name="Bharti A.K."/>
            <person name="Saxena R.K."/>
            <person name="Schlueter J.A."/>
            <person name="Donoghue M.T."/>
            <person name="Azam S."/>
            <person name="Fan G."/>
            <person name="Whaley A.M."/>
            <person name="Farmer A.D."/>
            <person name="Sheridan J."/>
            <person name="Iwata A."/>
            <person name="Tuteja R."/>
            <person name="Penmetsa R.V."/>
            <person name="Wu W."/>
            <person name="Upadhyaya H.D."/>
            <person name="Yang S.P."/>
            <person name="Shah T."/>
            <person name="Saxena K.B."/>
            <person name="Michael T."/>
            <person name="McCombie W.R."/>
            <person name="Yang B."/>
            <person name="Zhang G."/>
            <person name="Yang H."/>
            <person name="Wang J."/>
            <person name="Spillane C."/>
            <person name="Cook D.R."/>
            <person name="May G.D."/>
            <person name="Xu X."/>
            <person name="Jackson S.A."/>
        </authorList>
    </citation>
    <scope>NUCLEOTIDE SEQUENCE [LARGE SCALE GENOMIC DNA]</scope>
    <source>
        <strain evidence="13">cv. Asha</strain>
    </source>
</reference>
<evidence type="ECO:0000313" key="12">
    <source>
        <dbReference type="EMBL" id="KYP75528.1"/>
    </source>
</evidence>
<evidence type="ECO:0000259" key="10">
    <source>
        <dbReference type="PROSITE" id="PS50090"/>
    </source>
</evidence>
<evidence type="ECO:0000256" key="7">
    <source>
        <dbReference type="ARBA" id="ARBA00023163"/>
    </source>
</evidence>
<evidence type="ECO:0000256" key="1">
    <source>
        <dbReference type="ARBA" id="ARBA00004286"/>
    </source>
</evidence>
<evidence type="ECO:0000313" key="13">
    <source>
        <dbReference type="Proteomes" id="UP000075243"/>
    </source>
</evidence>
<dbReference type="GO" id="GO:0005730">
    <property type="term" value="C:nucleolus"/>
    <property type="evidence" value="ECO:0007669"/>
    <property type="project" value="UniProtKB-SubCell"/>
</dbReference>
<feature type="domain" description="HTH myb-type" evidence="11">
    <location>
        <begin position="5"/>
        <end position="38"/>
    </location>
</feature>
<evidence type="ECO:0000259" key="11">
    <source>
        <dbReference type="PROSITE" id="PS51294"/>
    </source>
</evidence>
<keyword evidence="13" id="KW-1185">Reference proteome</keyword>
<dbReference type="InterPro" id="IPR044597">
    <property type="entry name" value="SMH1-6"/>
</dbReference>
<evidence type="ECO:0000256" key="9">
    <source>
        <dbReference type="ARBA" id="ARBA00032813"/>
    </source>
</evidence>
<comment type="subcellular location">
    <subcellularLocation>
        <location evidence="1">Chromosome</location>
    </subcellularLocation>
    <subcellularLocation>
        <location evidence="2">Nucleus</location>
        <location evidence="2">Nucleolus</location>
    </subcellularLocation>
</comment>
<dbReference type="InterPro" id="IPR017930">
    <property type="entry name" value="Myb_dom"/>
</dbReference>
<evidence type="ECO:0000256" key="6">
    <source>
        <dbReference type="ARBA" id="ARBA00023125"/>
    </source>
</evidence>
<dbReference type="Gene3D" id="1.10.10.60">
    <property type="entry name" value="Homeodomain-like"/>
    <property type="match status" value="1"/>
</dbReference>
<dbReference type="AlphaFoldDB" id="A0A151U8C5"/>
<evidence type="ECO:0000256" key="5">
    <source>
        <dbReference type="ARBA" id="ARBA00023054"/>
    </source>
</evidence>
<dbReference type="SUPFAM" id="SSF46689">
    <property type="entry name" value="Homeodomain-like"/>
    <property type="match status" value="1"/>
</dbReference>
<dbReference type="GO" id="GO:0005694">
    <property type="term" value="C:chromosome"/>
    <property type="evidence" value="ECO:0007669"/>
    <property type="project" value="UniProtKB-SubCell"/>
</dbReference>
<keyword evidence="6" id="KW-0238">DNA-binding</keyword>
<dbReference type="InterPro" id="IPR001005">
    <property type="entry name" value="SANT/Myb"/>
</dbReference>
<keyword evidence="7" id="KW-0804">Transcription</keyword>
<dbReference type="GO" id="GO:0003691">
    <property type="term" value="F:double-stranded telomeric DNA binding"/>
    <property type="evidence" value="ECO:0007669"/>
    <property type="project" value="InterPro"/>
</dbReference>
<evidence type="ECO:0000256" key="2">
    <source>
        <dbReference type="ARBA" id="ARBA00004604"/>
    </source>
</evidence>
<dbReference type="STRING" id="3821.A0A151U8C5"/>
<name>A0A151U8C5_CAJCA</name>
<dbReference type="PROSITE" id="PS50090">
    <property type="entry name" value="MYB_LIKE"/>
    <property type="match status" value="1"/>
</dbReference>
<dbReference type="PANTHER" id="PTHR46267:SF15">
    <property type="entry name" value="WINGED HELIX-TURN-HELIX TRANSCRIPTION REPRESSOR DNA-BINDING PROTEIN-RELATED"/>
    <property type="match status" value="1"/>
</dbReference>
<sequence length="57" mass="6489">MATSKQKIAKNKWTKEEEKALIAGVMKHGEGFWKKILQDPEFSDVLSSRSNVNIKVI</sequence>
<proteinExistence type="predicted"/>
<dbReference type="FunFam" id="1.10.10.60:FF:000168">
    <property type="entry name" value="Telomere repeat-binding factor 1"/>
    <property type="match status" value="1"/>
</dbReference>
<dbReference type="InterPro" id="IPR009057">
    <property type="entry name" value="Homeodomain-like_sf"/>
</dbReference>
<keyword evidence="8" id="KW-0539">Nucleus</keyword>
<organism evidence="12 13">
    <name type="scientific">Cajanus cajan</name>
    <name type="common">Pigeon pea</name>
    <name type="synonym">Cajanus indicus</name>
    <dbReference type="NCBI Taxonomy" id="3821"/>
    <lineage>
        <taxon>Eukaryota</taxon>
        <taxon>Viridiplantae</taxon>
        <taxon>Streptophyta</taxon>
        <taxon>Embryophyta</taxon>
        <taxon>Tracheophyta</taxon>
        <taxon>Spermatophyta</taxon>
        <taxon>Magnoliopsida</taxon>
        <taxon>eudicotyledons</taxon>
        <taxon>Gunneridae</taxon>
        <taxon>Pentapetalae</taxon>
        <taxon>rosids</taxon>
        <taxon>fabids</taxon>
        <taxon>Fabales</taxon>
        <taxon>Fabaceae</taxon>
        <taxon>Papilionoideae</taxon>
        <taxon>50 kb inversion clade</taxon>
        <taxon>NPAAA clade</taxon>
        <taxon>indigoferoid/millettioid clade</taxon>
        <taxon>Phaseoleae</taxon>
        <taxon>Cajanus</taxon>
    </lineage>
</organism>
<dbReference type="PROSITE" id="PS51294">
    <property type="entry name" value="HTH_MYB"/>
    <property type="match status" value="1"/>
</dbReference>
<dbReference type="CDD" id="cd11660">
    <property type="entry name" value="SANT_TRF"/>
    <property type="match status" value="1"/>
</dbReference>
<keyword evidence="3" id="KW-0158">Chromosome</keyword>